<sequence length="221" mass="24372">MLNRTLKKCDISNGSLRINIVLPYRKDKVLREAPKIKRNKKYFVISLLLTFLFLSIGIFKTQSTNLITNNNSNIVYARSSSFSGFKSVSFITHSSSPKSSGGTFKSGSFSAPKSTFQKGSNGNSSSGDFKSGSFSNAPNSSSKSSNSKASSSTSQSEGNYNSGSKRSFFPIPIPVPWGHSTGYYGNNSLLSTFFWGFAKFVILILILIFIINRINKFKRKR</sequence>
<protein>
    <submittedName>
        <fullName evidence="3">Uncharacterized protein</fullName>
    </submittedName>
</protein>
<gene>
    <name evidence="3" type="ORF">AB8U03_04150</name>
</gene>
<proteinExistence type="predicted"/>
<feature type="region of interest" description="Disordered" evidence="1">
    <location>
        <begin position="115"/>
        <end position="162"/>
    </location>
</feature>
<dbReference type="Proteomes" id="UP001564657">
    <property type="component" value="Unassembled WGS sequence"/>
</dbReference>
<feature type="transmembrane region" description="Helical" evidence="2">
    <location>
        <begin position="42"/>
        <end position="59"/>
    </location>
</feature>
<feature type="compositionally biased region" description="Low complexity" evidence="1">
    <location>
        <begin position="118"/>
        <end position="156"/>
    </location>
</feature>
<evidence type="ECO:0000256" key="2">
    <source>
        <dbReference type="SAM" id="Phobius"/>
    </source>
</evidence>
<organism evidence="3 4">
    <name type="scientific">Clostridium moutaii</name>
    <dbReference type="NCBI Taxonomy" id="3240932"/>
    <lineage>
        <taxon>Bacteria</taxon>
        <taxon>Bacillati</taxon>
        <taxon>Bacillota</taxon>
        <taxon>Clostridia</taxon>
        <taxon>Eubacteriales</taxon>
        <taxon>Clostridiaceae</taxon>
        <taxon>Clostridium</taxon>
    </lineage>
</organism>
<reference evidence="3 4" key="1">
    <citation type="submission" date="2024-08" db="EMBL/GenBank/DDBJ databases">
        <title>Clostridium lapicellarii sp. nov., and Clostridium renhuaiense sp. nov., two species isolated from the mud in a fermentation cellar used for producing sauce-flavour Chinese liquors.</title>
        <authorList>
            <person name="Yang F."/>
            <person name="Wang H."/>
            <person name="Chen L.Q."/>
            <person name="Zhou N."/>
            <person name="Lu J.J."/>
            <person name="Pu X.X."/>
            <person name="Wan B."/>
            <person name="Wang L."/>
            <person name="Liu S.J."/>
        </authorList>
    </citation>
    <scope>NUCLEOTIDE SEQUENCE [LARGE SCALE GENOMIC DNA]</scope>
    <source>
        <strain evidence="3 4">MT-5</strain>
    </source>
</reference>
<evidence type="ECO:0000256" key="1">
    <source>
        <dbReference type="SAM" id="MobiDB-lite"/>
    </source>
</evidence>
<keyword evidence="2" id="KW-0812">Transmembrane</keyword>
<keyword evidence="2" id="KW-0472">Membrane</keyword>
<keyword evidence="4" id="KW-1185">Reference proteome</keyword>
<accession>A0ABV4BMU7</accession>
<dbReference type="RefSeq" id="WP_369703284.1">
    <property type="nucleotide sequence ID" value="NZ_JBGEWD010000002.1"/>
</dbReference>
<dbReference type="EMBL" id="JBGEWD010000002">
    <property type="protein sequence ID" value="MEY7999397.1"/>
    <property type="molecule type" value="Genomic_DNA"/>
</dbReference>
<name>A0ABV4BMU7_9CLOT</name>
<keyword evidence="2" id="KW-1133">Transmembrane helix</keyword>
<comment type="caution">
    <text evidence="3">The sequence shown here is derived from an EMBL/GenBank/DDBJ whole genome shotgun (WGS) entry which is preliminary data.</text>
</comment>
<feature type="transmembrane region" description="Helical" evidence="2">
    <location>
        <begin position="193"/>
        <end position="211"/>
    </location>
</feature>
<evidence type="ECO:0000313" key="3">
    <source>
        <dbReference type="EMBL" id="MEY7999397.1"/>
    </source>
</evidence>
<evidence type="ECO:0000313" key="4">
    <source>
        <dbReference type="Proteomes" id="UP001564657"/>
    </source>
</evidence>